<evidence type="ECO:0000256" key="1">
    <source>
        <dbReference type="SAM" id="MobiDB-lite"/>
    </source>
</evidence>
<dbReference type="EMBL" id="NJHN03000095">
    <property type="protein sequence ID" value="KAH9416218.1"/>
    <property type="molecule type" value="Genomic_DNA"/>
</dbReference>
<feature type="region of interest" description="Disordered" evidence="1">
    <location>
        <begin position="63"/>
        <end position="83"/>
    </location>
</feature>
<dbReference type="Proteomes" id="UP000887458">
    <property type="component" value="Unassembled WGS sequence"/>
</dbReference>
<sequence length="83" mass="9172">MNTHHENFAICCLAVFDIFEYAETLLPAYEEPGANDEPPYDAPDNDDPPVCDIVEYGVDPPDELIAELPTPELPITEPPNADD</sequence>
<proteinExistence type="predicted"/>
<reference evidence="2 3" key="1">
    <citation type="journal article" date="2018" name="J. Allergy Clin. Immunol.">
        <title>High-quality assembly of Dermatophagoides pteronyssinus genome and transcriptome reveals a wide range of novel allergens.</title>
        <authorList>
            <person name="Liu X.Y."/>
            <person name="Yang K.Y."/>
            <person name="Wang M.Q."/>
            <person name="Kwok J.S."/>
            <person name="Zeng X."/>
            <person name="Yang Z."/>
            <person name="Xiao X.J."/>
            <person name="Lau C.P."/>
            <person name="Li Y."/>
            <person name="Huang Z.M."/>
            <person name="Ba J.G."/>
            <person name="Yim A.K."/>
            <person name="Ouyang C.Y."/>
            <person name="Ngai S.M."/>
            <person name="Chan T.F."/>
            <person name="Leung E.L."/>
            <person name="Liu L."/>
            <person name="Liu Z.G."/>
            <person name="Tsui S.K."/>
        </authorList>
    </citation>
    <scope>NUCLEOTIDE SEQUENCE [LARGE SCALE GENOMIC DNA]</scope>
    <source>
        <strain evidence="2">Derp</strain>
    </source>
</reference>
<gene>
    <name evidence="2" type="ORF">DERP_000717</name>
</gene>
<evidence type="ECO:0000313" key="2">
    <source>
        <dbReference type="EMBL" id="KAH9416218.1"/>
    </source>
</evidence>
<name>A0ABQ8J0Z2_DERPT</name>
<keyword evidence="3" id="KW-1185">Reference proteome</keyword>
<accession>A0ABQ8J0Z2</accession>
<comment type="caution">
    <text evidence="2">The sequence shown here is derived from an EMBL/GenBank/DDBJ whole genome shotgun (WGS) entry which is preliminary data.</text>
</comment>
<protein>
    <submittedName>
        <fullName evidence="2">Uncharacterized protein</fullName>
    </submittedName>
</protein>
<evidence type="ECO:0000313" key="3">
    <source>
        <dbReference type="Proteomes" id="UP000887458"/>
    </source>
</evidence>
<feature type="compositionally biased region" description="Low complexity" evidence="1">
    <location>
        <begin position="67"/>
        <end position="83"/>
    </location>
</feature>
<reference evidence="2 3" key="2">
    <citation type="journal article" date="2022" name="Mol. Biol. Evol.">
        <title>Comparative Genomics Reveals Insights into the Divergent Evolution of Astigmatic Mites and Household Pest Adaptations.</title>
        <authorList>
            <person name="Xiong Q."/>
            <person name="Wan A.T."/>
            <person name="Liu X."/>
            <person name="Fung C.S."/>
            <person name="Xiao X."/>
            <person name="Malainual N."/>
            <person name="Hou J."/>
            <person name="Wang L."/>
            <person name="Wang M."/>
            <person name="Yang K.Y."/>
            <person name="Cui Y."/>
            <person name="Leung E.L."/>
            <person name="Nong W."/>
            <person name="Shin S.K."/>
            <person name="Au S.W."/>
            <person name="Jeong K.Y."/>
            <person name="Chew F.T."/>
            <person name="Hui J.H."/>
            <person name="Leung T.F."/>
            <person name="Tungtrongchitr A."/>
            <person name="Zhong N."/>
            <person name="Liu Z."/>
            <person name="Tsui S.K."/>
        </authorList>
    </citation>
    <scope>NUCLEOTIDE SEQUENCE [LARGE SCALE GENOMIC DNA]</scope>
    <source>
        <strain evidence="2">Derp</strain>
    </source>
</reference>
<feature type="region of interest" description="Disordered" evidence="1">
    <location>
        <begin position="29"/>
        <end position="50"/>
    </location>
</feature>
<organism evidence="2 3">
    <name type="scientific">Dermatophagoides pteronyssinus</name>
    <name type="common">European house dust mite</name>
    <dbReference type="NCBI Taxonomy" id="6956"/>
    <lineage>
        <taxon>Eukaryota</taxon>
        <taxon>Metazoa</taxon>
        <taxon>Ecdysozoa</taxon>
        <taxon>Arthropoda</taxon>
        <taxon>Chelicerata</taxon>
        <taxon>Arachnida</taxon>
        <taxon>Acari</taxon>
        <taxon>Acariformes</taxon>
        <taxon>Sarcoptiformes</taxon>
        <taxon>Astigmata</taxon>
        <taxon>Psoroptidia</taxon>
        <taxon>Analgoidea</taxon>
        <taxon>Pyroglyphidae</taxon>
        <taxon>Dermatophagoidinae</taxon>
        <taxon>Dermatophagoides</taxon>
    </lineage>
</organism>